<dbReference type="AlphaFoldDB" id="A0A222VTU8"/>
<accession>A0A222VTU8</accession>
<organism evidence="1 2">
    <name type="scientific">Prauserella marina</name>
    <dbReference type="NCBI Taxonomy" id="530584"/>
    <lineage>
        <taxon>Bacteria</taxon>
        <taxon>Bacillati</taxon>
        <taxon>Actinomycetota</taxon>
        <taxon>Actinomycetes</taxon>
        <taxon>Pseudonocardiales</taxon>
        <taxon>Pseudonocardiaceae</taxon>
        <taxon>Prauserella</taxon>
    </lineage>
</organism>
<dbReference type="STRING" id="530584.SAMN05421630_1085"/>
<evidence type="ECO:0000313" key="1">
    <source>
        <dbReference type="EMBL" id="SDD39135.1"/>
    </source>
</evidence>
<evidence type="ECO:0000313" key="2">
    <source>
        <dbReference type="Proteomes" id="UP000199494"/>
    </source>
</evidence>
<dbReference type="RefSeq" id="WP_091807544.1">
    <property type="nucleotide sequence ID" value="NZ_CP016353.1"/>
</dbReference>
<proteinExistence type="predicted"/>
<dbReference type="EMBL" id="FMZE01000008">
    <property type="protein sequence ID" value="SDD39135.1"/>
    <property type="molecule type" value="Genomic_DNA"/>
</dbReference>
<sequence>MEDVTRYRVGDVDAAGDSGVSTAAAIRGIIEELMTKVKTITGEDFTGTFAQSVFAEYSGCHAECDALAASEDAGGNATKRSAVNIVSADQRAGAGLGA</sequence>
<name>A0A222VTU8_9PSEU</name>
<protein>
    <submittedName>
        <fullName evidence="1">Uncharacterized protein</fullName>
    </submittedName>
</protein>
<gene>
    <name evidence="1" type="ORF">SAMN05421630_1085</name>
</gene>
<reference evidence="1 2" key="1">
    <citation type="submission" date="2016-10" db="EMBL/GenBank/DDBJ databases">
        <authorList>
            <person name="de Groot N.N."/>
        </authorList>
    </citation>
    <scope>NUCLEOTIDE SEQUENCE [LARGE SCALE GENOMIC DNA]</scope>
    <source>
        <strain evidence="1 2">CGMCC 4.5506</strain>
    </source>
</reference>
<keyword evidence="2" id="KW-1185">Reference proteome</keyword>
<dbReference type="KEGG" id="pmad:BAY61_22445"/>
<dbReference type="Proteomes" id="UP000199494">
    <property type="component" value="Unassembled WGS sequence"/>
</dbReference>